<protein>
    <submittedName>
        <fullName evidence="1">Isoleucine-tRNA ligase</fullName>
        <ecNumber evidence="1">6.1.1.5</ecNumber>
    </submittedName>
</protein>
<evidence type="ECO:0000313" key="1">
    <source>
        <dbReference type="EMBL" id="KAJ2778304.1"/>
    </source>
</evidence>
<sequence>MNQSFAALRLASVRRSYVLGSSLPTRLLVSSATGEGKPAGSYSHTLRLPKTGFPLRADAARRERQFRERCTDTLYKWQLESNTGPQFILHDGPPYANGELHVGHFMNKVLKDIVNRYQVMQGKRVLYIPGFDTHGLPIEQKALATLRGRDKDSLNPMEIRKLARNFALKAVASQTKSFKEYAVMGDWSNRYLTLDP</sequence>
<dbReference type="Proteomes" id="UP001140066">
    <property type="component" value="Unassembled WGS sequence"/>
</dbReference>
<dbReference type="EC" id="6.1.1.5" evidence="1"/>
<accession>A0ACC1KA69</accession>
<gene>
    <name evidence="1" type="primary">ISM1</name>
    <name evidence="1" type="ORF">GGI18_004075</name>
</gene>
<proteinExistence type="predicted"/>
<dbReference type="EMBL" id="JANBUK010001697">
    <property type="protein sequence ID" value="KAJ2778304.1"/>
    <property type="molecule type" value="Genomic_DNA"/>
</dbReference>
<keyword evidence="1" id="KW-0436">Ligase</keyword>
<feature type="non-terminal residue" evidence="1">
    <location>
        <position position="196"/>
    </location>
</feature>
<comment type="caution">
    <text evidence="1">The sequence shown here is derived from an EMBL/GenBank/DDBJ whole genome shotgun (WGS) entry which is preliminary data.</text>
</comment>
<organism evidence="1 2">
    <name type="scientific">Coemansia linderi</name>
    <dbReference type="NCBI Taxonomy" id="2663919"/>
    <lineage>
        <taxon>Eukaryota</taxon>
        <taxon>Fungi</taxon>
        <taxon>Fungi incertae sedis</taxon>
        <taxon>Zoopagomycota</taxon>
        <taxon>Kickxellomycotina</taxon>
        <taxon>Kickxellomycetes</taxon>
        <taxon>Kickxellales</taxon>
        <taxon>Kickxellaceae</taxon>
        <taxon>Coemansia</taxon>
    </lineage>
</organism>
<reference evidence="1" key="1">
    <citation type="submission" date="2022-07" db="EMBL/GenBank/DDBJ databases">
        <title>Phylogenomic reconstructions and comparative analyses of Kickxellomycotina fungi.</title>
        <authorList>
            <person name="Reynolds N.K."/>
            <person name="Stajich J.E."/>
            <person name="Barry K."/>
            <person name="Grigoriev I.V."/>
            <person name="Crous P."/>
            <person name="Smith M.E."/>
        </authorList>
    </citation>
    <scope>NUCLEOTIDE SEQUENCE</scope>
    <source>
        <strain evidence="1">BCRC 34191</strain>
    </source>
</reference>
<evidence type="ECO:0000313" key="2">
    <source>
        <dbReference type="Proteomes" id="UP001140066"/>
    </source>
</evidence>
<name>A0ACC1KA69_9FUNG</name>
<keyword evidence="2" id="KW-1185">Reference proteome</keyword>